<sequence>MMGRQDRDQGQLFYEFSLDEMIPTDHLLRRMNLFATAVLADLHHQLKPFYSDIGRPSVDPELMIRMLLVGYCYGIRHERRLCQEVALHLAYRWFCKLDLDDRVPHHSTFSVNRLGRFRESEILRHIFERVVVACMAAGLVKGEGFAVDASVMEANASRYHGKAPGELDWTDAQRQKRAVAEYLAGLEAEAQVQEGGDRGAGGSDGTPTASSDRKPPKVISPSDPSSAWTAKANKRVQFGYGLNYLIDVEHAIIVDVEATPARTYDEVASTRTMIDRTEQRLDLKPDWLTADTAYGTGKLLAWLLGKSITPHIPVWERYPSSDGMFSRGEFTYDAERDVYVCPNGKLLRTSGTVHDGRARNYLSQPQECRACTLKQRCTRAPFKKIARDINEDARNHARSLKGTPEFERSSNARKKVEMRFAHLKVQHGFERMRLRGLTGARDEFHLAAIVQNLKTMAMCLVGPPTKGACAAIT</sequence>
<feature type="domain" description="Transposase DDE" evidence="3">
    <location>
        <begin position="340"/>
        <end position="456"/>
    </location>
</feature>
<organism evidence="4 6">
    <name type="scientific">Bradyrhizobium vignae</name>
    <dbReference type="NCBI Taxonomy" id="1549949"/>
    <lineage>
        <taxon>Bacteria</taxon>
        <taxon>Pseudomonadati</taxon>
        <taxon>Pseudomonadota</taxon>
        <taxon>Alphaproteobacteria</taxon>
        <taxon>Hyphomicrobiales</taxon>
        <taxon>Nitrobacteraceae</taxon>
        <taxon>Bradyrhizobium</taxon>
    </lineage>
</organism>
<dbReference type="Proteomes" id="UP000246085">
    <property type="component" value="Chromosome BRAD3257"/>
</dbReference>
<dbReference type="InterPro" id="IPR025668">
    <property type="entry name" value="Tnp_DDE_dom"/>
</dbReference>
<dbReference type="RefSeq" id="WP_122400721.1">
    <property type="nucleotide sequence ID" value="NZ_LS398110.1"/>
</dbReference>
<dbReference type="Pfam" id="PF05598">
    <property type="entry name" value="DUF772"/>
    <property type="match status" value="1"/>
</dbReference>
<evidence type="ECO:0000313" key="6">
    <source>
        <dbReference type="Proteomes" id="UP000246085"/>
    </source>
</evidence>
<gene>
    <name evidence="4" type="ORF">BRAD3257_0813</name>
    <name evidence="5" type="ORF">BRAD3257_6297</name>
</gene>
<feature type="region of interest" description="Disordered" evidence="1">
    <location>
        <begin position="191"/>
        <end position="227"/>
    </location>
</feature>
<proteinExistence type="predicted"/>
<evidence type="ECO:0000256" key="1">
    <source>
        <dbReference type="SAM" id="MobiDB-lite"/>
    </source>
</evidence>
<dbReference type="NCBIfam" id="NF033551">
    <property type="entry name" value="transpos_IS1182"/>
    <property type="match status" value="1"/>
</dbReference>
<dbReference type="PANTHER" id="PTHR33408:SF2">
    <property type="entry name" value="TRANSPOSASE DDE DOMAIN-CONTAINING PROTEIN"/>
    <property type="match status" value="1"/>
</dbReference>
<dbReference type="EMBL" id="LS398110">
    <property type="protein sequence ID" value="SPP91967.1"/>
    <property type="molecule type" value="Genomic_DNA"/>
</dbReference>
<dbReference type="AlphaFoldDB" id="A0A2U3PS40"/>
<evidence type="ECO:0000313" key="4">
    <source>
        <dbReference type="EMBL" id="SPP91967.1"/>
    </source>
</evidence>
<dbReference type="KEGG" id="bvz:BRAD3257_0813"/>
<dbReference type="InterPro" id="IPR047629">
    <property type="entry name" value="IS1182_transpos"/>
</dbReference>
<accession>A0A2U3PS40</accession>
<dbReference type="Pfam" id="PF13751">
    <property type="entry name" value="DDE_Tnp_1_6"/>
    <property type="match status" value="1"/>
</dbReference>
<evidence type="ECO:0000259" key="2">
    <source>
        <dbReference type="Pfam" id="PF05598"/>
    </source>
</evidence>
<feature type="domain" description="Transposase InsH N-terminal" evidence="2">
    <location>
        <begin position="17"/>
        <end position="113"/>
    </location>
</feature>
<evidence type="ECO:0000313" key="5">
    <source>
        <dbReference type="EMBL" id="SPP97195.1"/>
    </source>
</evidence>
<reference evidence="4 6" key="1">
    <citation type="submission" date="2018-03" db="EMBL/GenBank/DDBJ databases">
        <authorList>
            <person name="Gully D."/>
        </authorList>
    </citation>
    <scope>NUCLEOTIDE SEQUENCE [LARGE SCALE GENOMIC DNA]</scope>
    <source>
        <strain evidence="4">ORS3257</strain>
    </source>
</reference>
<dbReference type="PANTHER" id="PTHR33408">
    <property type="entry name" value="TRANSPOSASE"/>
    <property type="match status" value="1"/>
</dbReference>
<protein>
    <submittedName>
        <fullName evidence="4">Transposase</fullName>
    </submittedName>
</protein>
<name>A0A2U3PS40_9BRAD</name>
<dbReference type="InterPro" id="IPR008490">
    <property type="entry name" value="Transposase_InsH_N"/>
</dbReference>
<evidence type="ECO:0000259" key="3">
    <source>
        <dbReference type="Pfam" id="PF13751"/>
    </source>
</evidence>
<dbReference type="EMBL" id="LS398110">
    <property type="protein sequence ID" value="SPP97195.1"/>
    <property type="molecule type" value="Genomic_DNA"/>
</dbReference>
<dbReference type="KEGG" id="bvz:BRAD3257_6297"/>